<evidence type="ECO:0000256" key="4">
    <source>
        <dbReference type="RuleBase" id="RU004020"/>
    </source>
</evidence>
<dbReference type="GO" id="GO:0003700">
    <property type="term" value="F:DNA-binding transcription factor activity"/>
    <property type="evidence" value="ECO:0007669"/>
    <property type="project" value="InterPro"/>
</dbReference>
<evidence type="ECO:0000256" key="3">
    <source>
        <dbReference type="ARBA" id="ARBA00023242"/>
    </source>
</evidence>
<comment type="subcellular location">
    <subcellularLocation>
        <location evidence="1">Nucleus</location>
    </subcellularLocation>
</comment>
<protein>
    <submittedName>
        <fullName evidence="6">HSF-type DNA-binding-domain-containing protein</fullName>
    </submittedName>
</protein>
<dbReference type="Gene3D" id="1.10.10.10">
    <property type="entry name" value="Winged helix-like DNA-binding domain superfamily/Winged helix DNA-binding domain"/>
    <property type="match status" value="1"/>
</dbReference>
<feature type="non-terminal residue" evidence="6">
    <location>
        <position position="98"/>
    </location>
</feature>
<comment type="caution">
    <text evidence="6">The sequence shown here is derived from an EMBL/GenBank/DDBJ whole genome shotgun (WGS) entry which is preliminary data.</text>
</comment>
<dbReference type="OrthoDB" id="60033at2759"/>
<reference evidence="6" key="1">
    <citation type="submission" date="2021-02" db="EMBL/GenBank/DDBJ databases">
        <title>First Annotated Genome of the Yellow-green Alga Tribonema minus.</title>
        <authorList>
            <person name="Mahan K.M."/>
        </authorList>
    </citation>
    <scope>NUCLEOTIDE SEQUENCE</scope>
    <source>
        <strain evidence="6">UTEX B ZZ1240</strain>
    </source>
</reference>
<gene>
    <name evidence="6" type="ORF">JKP88DRAFT_133391</name>
</gene>
<dbReference type="InterPro" id="IPR000232">
    <property type="entry name" value="HSF_DNA-bd"/>
</dbReference>
<evidence type="ECO:0000256" key="2">
    <source>
        <dbReference type="ARBA" id="ARBA00023125"/>
    </source>
</evidence>
<comment type="similarity">
    <text evidence="4">Belongs to the HSF family.</text>
</comment>
<accession>A0A835Z6Z9</accession>
<evidence type="ECO:0000259" key="5">
    <source>
        <dbReference type="SMART" id="SM00415"/>
    </source>
</evidence>
<dbReference type="GO" id="GO:0005634">
    <property type="term" value="C:nucleus"/>
    <property type="evidence" value="ECO:0007669"/>
    <property type="project" value="UniProtKB-SubCell"/>
</dbReference>
<dbReference type="SMART" id="SM00415">
    <property type="entry name" value="HSF"/>
    <property type="match status" value="1"/>
</dbReference>
<name>A0A835Z6Z9_9STRA</name>
<dbReference type="FunFam" id="1.10.10.10:FF:000479">
    <property type="entry name" value="Predicted protein"/>
    <property type="match status" value="1"/>
</dbReference>
<dbReference type="InterPro" id="IPR036388">
    <property type="entry name" value="WH-like_DNA-bd_sf"/>
</dbReference>
<feature type="domain" description="HSF-type DNA-binding" evidence="5">
    <location>
        <begin position="5"/>
        <end position="98"/>
    </location>
</feature>
<dbReference type="Pfam" id="PF00447">
    <property type="entry name" value="HSF_DNA-bind"/>
    <property type="match status" value="1"/>
</dbReference>
<dbReference type="PANTHER" id="PTHR10015:SF427">
    <property type="entry name" value="HEAT SHOCK FACTOR PROTEIN"/>
    <property type="match status" value="1"/>
</dbReference>
<dbReference type="PRINTS" id="PR00056">
    <property type="entry name" value="HSFDOMAIN"/>
</dbReference>
<evidence type="ECO:0000256" key="1">
    <source>
        <dbReference type="ARBA" id="ARBA00004123"/>
    </source>
</evidence>
<dbReference type="InterPro" id="IPR036390">
    <property type="entry name" value="WH_DNA-bd_sf"/>
</dbReference>
<keyword evidence="2 6" id="KW-0238">DNA-binding</keyword>
<evidence type="ECO:0000313" key="6">
    <source>
        <dbReference type="EMBL" id="KAG5183423.1"/>
    </source>
</evidence>
<sequence length="98" mass="11571">GKRGAPQAFPRRLYELLQEEDASVVSWIKNGEGFIINDMDTFVNTTLVKYFQHNKYTSFQRQCNLYGFRKITRGPDAGMYIHEHFKKGRLEDLVKVRR</sequence>
<keyword evidence="3" id="KW-0539">Nucleus</keyword>
<dbReference type="PANTHER" id="PTHR10015">
    <property type="entry name" value="HEAT SHOCK TRANSCRIPTION FACTOR"/>
    <property type="match status" value="1"/>
</dbReference>
<dbReference type="SUPFAM" id="SSF46785">
    <property type="entry name" value="Winged helix' DNA-binding domain"/>
    <property type="match status" value="1"/>
</dbReference>
<dbReference type="Proteomes" id="UP000664859">
    <property type="component" value="Unassembled WGS sequence"/>
</dbReference>
<organism evidence="6 7">
    <name type="scientific">Tribonema minus</name>
    <dbReference type="NCBI Taxonomy" id="303371"/>
    <lineage>
        <taxon>Eukaryota</taxon>
        <taxon>Sar</taxon>
        <taxon>Stramenopiles</taxon>
        <taxon>Ochrophyta</taxon>
        <taxon>PX clade</taxon>
        <taxon>Xanthophyceae</taxon>
        <taxon>Tribonematales</taxon>
        <taxon>Tribonemataceae</taxon>
        <taxon>Tribonema</taxon>
    </lineage>
</organism>
<proteinExistence type="inferred from homology"/>
<dbReference type="GO" id="GO:0043565">
    <property type="term" value="F:sequence-specific DNA binding"/>
    <property type="evidence" value="ECO:0007669"/>
    <property type="project" value="InterPro"/>
</dbReference>
<evidence type="ECO:0000313" key="7">
    <source>
        <dbReference type="Proteomes" id="UP000664859"/>
    </source>
</evidence>
<feature type="non-terminal residue" evidence="6">
    <location>
        <position position="1"/>
    </location>
</feature>
<dbReference type="AlphaFoldDB" id="A0A835Z6Z9"/>
<keyword evidence="7" id="KW-1185">Reference proteome</keyword>
<dbReference type="EMBL" id="JAFCMP010000212">
    <property type="protein sequence ID" value="KAG5183423.1"/>
    <property type="molecule type" value="Genomic_DNA"/>
</dbReference>